<organism evidence="1 2">
    <name type="scientific">Eremococcus coleocola ACS-139-V-Col8</name>
    <dbReference type="NCBI Taxonomy" id="908337"/>
    <lineage>
        <taxon>Bacteria</taxon>
        <taxon>Bacillati</taxon>
        <taxon>Bacillota</taxon>
        <taxon>Bacilli</taxon>
        <taxon>Lactobacillales</taxon>
        <taxon>Aerococcaceae</taxon>
        <taxon>Eremococcus</taxon>
    </lineage>
</organism>
<comment type="caution">
    <text evidence="1">The sequence shown here is derived from an EMBL/GenBank/DDBJ whole genome shotgun (WGS) entry which is preliminary data.</text>
</comment>
<evidence type="ECO:0000313" key="2">
    <source>
        <dbReference type="Proteomes" id="UP000005990"/>
    </source>
</evidence>
<dbReference type="GO" id="GO:0016787">
    <property type="term" value="F:hydrolase activity"/>
    <property type="evidence" value="ECO:0007669"/>
    <property type="project" value="UniProtKB-KW"/>
</dbReference>
<dbReference type="EC" id="3.4.-.-" evidence="1"/>
<evidence type="ECO:0000313" key="1">
    <source>
        <dbReference type="EMBL" id="EFR30863.1"/>
    </source>
</evidence>
<protein>
    <submittedName>
        <fullName evidence="1">Peptidase, U32 family</fullName>
        <ecNumber evidence="1">3.4.-.-</ecNumber>
    </submittedName>
</protein>
<dbReference type="STRING" id="908337.HMPREF9257_1717"/>
<keyword evidence="2" id="KW-1185">Reference proteome</keyword>
<dbReference type="eggNOG" id="COG0826">
    <property type="taxonomic scope" value="Bacteria"/>
</dbReference>
<gene>
    <name evidence="1" type="ORF">HMPREF9257_1717</name>
</gene>
<dbReference type="Proteomes" id="UP000005990">
    <property type="component" value="Unassembled WGS sequence"/>
</dbReference>
<name>E4KQB6_9LACT</name>
<dbReference type="RefSeq" id="WP_006418649.1">
    <property type="nucleotide sequence ID" value="NZ_AENN01000016.1"/>
</dbReference>
<dbReference type="OrthoDB" id="9807498at2"/>
<proteinExistence type="predicted"/>
<accession>E4KQB6</accession>
<keyword evidence="1" id="KW-0378">Hydrolase</keyword>
<dbReference type="PANTHER" id="PTHR30217:SF12">
    <property type="entry name" value="U32 FAMILY PEPTIDASE"/>
    <property type="match status" value="1"/>
</dbReference>
<sequence>MTQLIATVESLDQGKKLLEAGVDILYFGQDQFGLRLPYSFSREDQATLTNMAHAAGKKVSIAVNAIFHNEGLEAVPDYLLFLKEIGVDSISVGDPGVIQIMKDPKYQLPYRYDAQVLVTSSRQINFWAERGAIEAVVAREVPRASLEKLAPKVKIPLEFLVYGATCIHQSRRPLLQNYFNYIKESQEVTKDRGLFISEPKKPDSHFSIYEDYNGTHIFANNDVLLAQHLQELKDMPIGVWKLEGLFAPGDNFVAVAELFAQARDKVDAGAWTPEEGQVLENAVRALHPPKRDLDTGFYLYDPDYVK</sequence>
<dbReference type="AlphaFoldDB" id="E4KQB6"/>
<reference evidence="1 2" key="1">
    <citation type="submission" date="2010-10" db="EMBL/GenBank/DDBJ databases">
        <authorList>
            <person name="Durkin A.S."/>
            <person name="Madupu R."/>
            <person name="Torralba M."/>
            <person name="Gillis M."/>
            <person name="Methe B."/>
            <person name="Sutton G."/>
            <person name="Nelson K.E."/>
        </authorList>
    </citation>
    <scope>NUCLEOTIDE SEQUENCE [LARGE SCALE GENOMIC DNA]</scope>
    <source>
        <strain evidence="1 2">ACS-139-V-Col8</strain>
    </source>
</reference>
<dbReference type="InterPro" id="IPR051454">
    <property type="entry name" value="RNA/ubiquinone_mod_enzymes"/>
</dbReference>
<dbReference type="EMBL" id="AENN01000016">
    <property type="protein sequence ID" value="EFR30863.1"/>
    <property type="molecule type" value="Genomic_DNA"/>
</dbReference>
<dbReference type="PANTHER" id="PTHR30217">
    <property type="entry name" value="PEPTIDASE U32 FAMILY"/>
    <property type="match status" value="1"/>
</dbReference>
<dbReference type="InterPro" id="IPR001539">
    <property type="entry name" value="Peptidase_U32"/>
</dbReference>
<dbReference type="Pfam" id="PF01136">
    <property type="entry name" value="Peptidase_U32"/>
    <property type="match status" value="1"/>
</dbReference>